<dbReference type="InterPro" id="IPR027417">
    <property type="entry name" value="P-loop_NTPase"/>
</dbReference>
<dbReference type="KEGG" id="fsi:Flexsi_0619"/>
<dbReference type="STRING" id="717231.Flexsi_0619"/>
<dbReference type="PANTHER" id="PTHR35894">
    <property type="entry name" value="GENERAL SECRETION PATHWAY PROTEIN A-RELATED"/>
    <property type="match status" value="1"/>
</dbReference>
<sequence>MMDTYRAYFGLTQTPFSQDVKELLPTVNVTSVLERMRYVMELGAVGIITGDIGSGKSSAVRFAINKLHPAEHSILYITATTGSVIELYRQIAHSLKLETRSPSRSYLQRAIKQAVTELTNKKRKLLLIVDEASLLRMDVFGELHTLLQYHIDSKGLLPLLLVGQSNLVDMLSFPKAKALASRVVARGHMQPLSEDEVRQYLEHHLKLAGCKRNLFTEEAMTAIRQGASGALRKINNLARGGLIAAAKQEQQEVSAEHIRVAATELI</sequence>
<keyword evidence="3" id="KW-1185">Reference proteome</keyword>
<dbReference type="InterPro" id="IPR049945">
    <property type="entry name" value="AAA_22"/>
</dbReference>
<dbReference type="InterPro" id="IPR003593">
    <property type="entry name" value="AAA+_ATPase"/>
</dbReference>
<dbReference type="Pfam" id="PF13401">
    <property type="entry name" value="AAA_22"/>
    <property type="match status" value="1"/>
</dbReference>
<dbReference type="RefSeq" id="WP_013885801.1">
    <property type="nucleotide sequence ID" value="NC_015672.1"/>
</dbReference>
<name>F8E3M3_FLESM</name>
<gene>
    <name evidence="2" type="ordered locus">Flexsi_0619</name>
</gene>
<protein>
    <submittedName>
        <fullName evidence="2">AAA ATPase</fullName>
    </submittedName>
</protein>
<dbReference type="Gene3D" id="3.40.50.300">
    <property type="entry name" value="P-loop containing nucleotide triphosphate hydrolases"/>
    <property type="match status" value="1"/>
</dbReference>
<evidence type="ECO:0000313" key="3">
    <source>
        <dbReference type="Proteomes" id="UP000006621"/>
    </source>
</evidence>
<dbReference type="Gene3D" id="1.10.8.60">
    <property type="match status" value="1"/>
</dbReference>
<dbReference type="GO" id="GO:0016887">
    <property type="term" value="F:ATP hydrolysis activity"/>
    <property type="evidence" value="ECO:0007669"/>
    <property type="project" value="InterPro"/>
</dbReference>
<dbReference type="PANTHER" id="PTHR35894:SF1">
    <property type="entry name" value="PHOSPHORIBULOKINASE _ URIDINE KINASE FAMILY"/>
    <property type="match status" value="1"/>
</dbReference>
<organism evidence="2 3">
    <name type="scientific">Flexistipes sinusarabici (strain ATCC 49648 / DSM 4947 / MAS 10)</name>
    <dbReference type="NCBI Taxonomy" id="717231"/>
    <lineage>
        <taxon>Bacteria</taxon>
        <taxon>Pseudomonadati</taxon>
        <taxon>Deferribacterota</taxon>
        <taxon>Deferribacteres</taxon>
        <taxon>Deferribacterales</taxon>
        <taxon>Flexistipitaceae</taxon>
        <taxon>Flexistipes</taxon>
    </lineage>
</organism>
<reference evidence="3" key="2">
    <citation type="submission" date="2011-06" db="EMBL/GenBank/DDBJ databases">
        <title>The complete genome of Flexistipes sinusarabici DSM 4947.</title>
        <authorList>
            <person name="Lucas S."/>
            <person name="Han J."/>
            <person name="Lapidus A."/>
            <person name="Bruce D."/>
            <person name="Goodwin L."/>
            <person name="Pitluck S."/>
            <person name="Peters L."/>
            <person name="Kyrpides N."/>
            <person name="Mavromatis K."/>
            <person name="Ivanova N."/>
            <person name="Mikhailova N."/>
            <person name="Chertkov O."/>
            <person name="Detter J.C."/>
            <person name="Tapia R."/>
            <person name="Han C."/>
            <person name="Land M."/>
            <person name="Hauser L."/>
            <person name="Markowitz V."/>
            <person name="Cheng J.-F."/>
            <person name="Hugenholtz P."/>
            <person name="Woyke T."/>
            <person name="Wu D."/>
            <person name="Spring S."/>
            <person name="Schroeder M."/>
            <person name="Brambilla E."/>
            <person name="Klenk H.-P."/>
            <person name="Eisen J.A."/>
        </authorList>
    </citation>
    <scope>NUCLEOTIDE SEQUENCE [LARGE SCALE GENOMIC DNA]</scope>
    <source>
        <strain evidence="3">DSM 4947 / MAS 10</strain>
    </source>
</reference>
<dbReference type="EMBL" id="CP002858">
    <property type="protein sequence ID" value="AEI14296.1"/>
    <property type="molecule type" value="Genomic_DNA"/>
</dbReference>
<accession>F8E3M3</accession>
<evidence type="ECO:0000259" key="1">
    <source>
        <dbReference type="SMART" id="SM00382"/>
    </source>
</evidence>
<dbReference type="Proteomes" id="UP000006621">
    <property type="component" value="Chromosome"/>
</dbReference>
<dbReference type="SMART" id="SM00382">
    <property type="entry name" value="AAA"/>
    <property type="match status" value="1"/>
</dbReference>
<evidence type="ECO:0000313" key="2">
    <source>
        <dbReference type="EMBL" id="AEI14296.1"/>
    </source>
</evidence>
<dbReference type="HOGENOM" id="CLU_024125_1_0_0"/>
<dbReference type="AlphaFoldDB" id="F8E3M3"/>
<proteinExistence type="predicted"/>
<dbReference type="eggNOG" id="COG3267">
    <property type="taxonomic scope" value="Bacteria"/>
</dbReference>
<reference evidence="2 3" key="1">
    <citation type="journal article" date="2011" name="Stand. Genomic Sci.">
        <title>Genome sequence of the moderately thermophilic halophile Flexistipes sinusarabici strain (MAS10).</title>
        <authorList>
            <person name="Lapidus A."/>
            <person name="Chertkov O."/>
            <person name="Nolan M."/>
            <person name="Lucas S."/>
            <person name="Hammon N."/>
            <person name="Deshpande S."/>
            <person name="Cheng J.F."/>
            <person name="Tapia R."/>
            <person name="Han C."/>
            <person name="Goodwin L."/>
            <person name="Pitluck S."/>
            <person name="Liolios K."/>
            <person name="Pagani I."/>
            <person name="Ivanova N."/>
            <person name="Huntemann M."/>
            <person name="Mavromatis K."/>
            <person name="Mikhailova N."/>
            <person name="Pati A."/>
            <person name="Chen A."/>
            <person name="Palaniappan K."/>
            <person name="Land M."/>
            <person name="Hauser L."/>
            <person name="Brambilla E.M."/>
            <person name="Rohde M."/>
            <person name="Abt B."/>
            <person name="Spring S."/>
            <person name="Goker M."/>
            <person name="Bristow J."/>
            <person name="Eisen J.A."/>
            <person name="Markowitz V."/>
            <person name="Hugenholtz P."/>
            <person name="Kyrpides N.C."/>
            <person name="Klenk H.P."/>
            <person name="Woyke T."/>
        </authorList>
    </citation>
    <scope>NUCLEOTIDE SEQUENCE [LARGE SCALE GENOMIC DNA]</scope>
    <source>
        <strain evidence="3">DSM 4947 / MAS 10</strain>
    </source>
</reference>
<dbReference type="SUPFAM" id="SSF52540">
    <property type="entry name" value="P-loop containing nucleoside triphosphate hydrolases"/>
    <property type="match status" value="1"/>
</dbReference>
<feature type="domain" description="AAA+ ATPase" evidence="1">
    <location>
        <begin position="42"/>
        <end position="195"/>
    </location>
</feature>
<dbReference type="InterPro" id="IPR052026">
    <property type="entry name" value="ExeA_AAA_ATPase_DNA-bind"/>
</dbReference>